<evidence type="ECO:0000256" key="2">
    <source>
        <dbReference type="ARBA" id="ARBA00001946"/>
    </source>
</evidence>
<evidence type="ECO:0000256" key="1">
    <source>
        <dbReference type="ARBA" id="ARBA00001936"/>
    </source>
</evidence>
<dbReference type="AlphaFoldDB" id="A0A0D0JVX6"/>
<dbReference type="NCBIfam" id="NF007980">
    <property type="entry name" value="PRK10707.1"/>
    <property type="match status" value="1"/>
</dbReference>
<dbReference type="OrthoDB" id="9802805at2"/>
<dbReference type="CDD" id="cd03426">
    <property type="entry name" value="NUDIX_CoAse_Nudt7"/>
    <property type="match status" value="1"/>
</dbReference>
<keyword evidence="4" id="KW-0378">Hydrolase</keyword>
<feature type="domain" description="Nudix hydrolase" evidence="7">
    <location>
        <begin position="80"/>
        <end position="213"/>
    </location>
</feature>
<dbReference type="GO" id="GO:0010945">
    <property type="term" value="F:coenzyme A diphosphatase activity"/>
    <property type="evidence" value="ECO:0007669"/>
    <property type="project" value="InterPro"/>
</dbReference>
<name>A0A0D0JVX6_VARPD</name>
<evidence type="ECO:0000313" key="9">
    <source>
        <dbReference type="Proteomes" id="UP000032067"/>
    </source>
</evidence>
<dbReference type="EMBL" id="JXQQ01000119">
    <property type="protein sequence ID" value="KIQ17832.1"/>
    <property type="molecule type" value="Genomic_DNA"/>
</dbReference>
<sequence length="247" mass="27038">MTSSSTSLQQDASLEPVNAVALSTLPPFDPRKAPFAVKNEGLQAVPAAQLTARALRARFEAPPIWTPELRREPRMTERAPAQAAVLVPIVQRPQGATVLLTERTAHLSTHSGQVAFPGGRVDPEDANLAAAALREAWEEVGLSAQYIEVLGNLPTYTTVTSFIVTPVVALVQTGFELTINPYEVADAFEVPLAWLMDPANHRHHTVPAPDGTKRQWYSMPYRDGTDERFVWGATAGMLRNLYRFLSA</sequence>
<reference evidence="8 9" key="1">
    <citation type="submission" date="2014-12" db="EMBL/GenBank/DDBJ databases">
        <title>16Stimator: statistical estimation of ribosomal gene copy numbers from draft genome assemblies.</title>
        <authorList>
            <person name="Perisin M.A."/>
            <person name="Vetter M."/>
            <person name="Gilbert J.A."/>
            <person name="Bergelson J."/>
        </authorList>
    </citation>
    <scope>NUCLEOTIDE SEQUENCE [LARGE SCALE GENOMIC DNA]</scope>
    <source>
        <strain evidence="8 9">MEDvA23</strain>
    </source>
</reference>
<comment type="cofactor">
    <cofactor evidence="1">
        <name>Mn(2+)</name>
        <dbReference type="ChEBI" id="CHEBI:29035"/>
    </cofactor>
</comment>
<dbReference type="InterPro" id="IPR045121">
    <property type="entry name" value="CoAse"/>
</dbReference>
<comment type="cofactor">
    <cofactor evidence="2">
        <name>Mg(2+)</name>
        <dbReference type="ChEBI" id="CHEBI:18420"/>
    </cofactor>
</comment>
<evidence type="ECO:0000259" key="7">
    <source>
        <dbReference type="PROSITE" id="PS51462"/>
    </source>
</evidence>
<evidence type="ECO:0000256" key="5">
    <source>
        <dbReference type="ARBA" id="ARBA00022842"/>
    </source>
</evidence>
<dbReference type="Gene3D" id="3.90.79.10">
    <property type="entry name" value="Nucleoside Triphosphate Pyrophosphohydrolase"/>
    <property type="match status" value="1"/>
</dbReference>
<dbReference type="PROSITE" id="PS51462">
    <property type="entry name" value="NUDIX"/>
    <property type="match status" value="1"/>
</dbReference>
<keyword evidence="6" id="KW-0464">Manganese</keyword>
<dbReference type="Pfam" id="PF00293">
    <property type="entry name" value="NUDIX"/>
    <property type="match status" value="1"/>
</dbReference>
<evidence type="ECO:0000313" key="8">
    <source>
        <dbReference type="EMBL" id="KIQ17832.1"/>
    </source>
</evidence>
<keyword evidence="5" id="KW-0460">Magnesium</keyword>
<comment type="caution">
    <text evidence="8">The sequence shown here is derived from an EMBL/GenBank/DDBJ whole genome shotgun (WGS) entry which is preliminary data.</text>
</comment>
<accession>A0A0D0JVX6</accession>
<evidence type="ECO:0000256" key="4">
    <source>
        <dbReference type="ARBA" id="ARBA00022801"/>
    </source>
</evidence>
<dbReference type="PANTHER" id="PTHR12992">
    <property type="entry name" value="NUDIX HYDROLASE"/>
    <property type="match status" value="1"/>
</dbReference>
<gene>
    <name evidence="8" type="ORF">RT97_30110</name>
</gene>
<dbReference type="Proteomes" id="UP000032067">
    <property type="component" value="Unassembled WGS sequence"/>
</dbReference>
<dbReference type="RefSeq" id="WP_042582523.1">
    <property type="nucleotide sequence ID" value="NZ_JXQQ01000119.1"/>
</dbReference>
<dbReference type="PANTHER" id="PTHR12992:SF11">
    <property type="entry name" value="MITOCHONDRIAL COENZYME A DIPHOSPHATASE NUDT8"/>
    <property type="match status" value="1"/>
</dbReference>
<evidence type="ECO:0000256" key="6">
    <source>
        <dbReference type="ARBA" id="ARBA00023211"/>
    </source>
</evidence>
<proteinExistence type="predicted"/>
<dbReference type="GO" id="GO:0046872">
    <property type="term" value="F:metal ion binding"/>
    <property type="evidence" value="ECO:0007669"/>
    <property type="project" value="UniProtKB-KW"/>
</dbReference>
<evidence type="ECO:0000256" key="3">
    <source>
        <dbReference type="ARBA" id="ARBA00022723"/>
    </source>
</evidence>
<keyword evidence="3" id="KW-0479">Metal-binding</keyword>
<protein>
    <submittedName>
        <fullName evidence="8">DNA mismatch repair protein MutT</fullName>
    </submittedName>
</protein>
<organism evidence="8 9">
    <name type="scientific">Variovorax paradoxus</name>
    <dbReference type="NCBI Taxonomy" id="34073"/>
    <lineage>
        <taxon>Bacteria</taxon>
        <taxon>Pseudomonadati</taxon>
        <taxon>Pseudomonadota</taxon>
        <taxon>Betaproteobacteria</taxon>
        <taxon>Burkholderiales</taxon>
        <taxon>Comamonadaceae</taxon>
        <taxon>Variovorax</taxon>
    </lineage>
</organism>
<dbReference type="InterPro" id="IPR000086">
    <property type="entry name" value="NUDIX_hydrolase_dom"/>
</dbReference>
<dbReference type="InterPro" id="IPR015797">
    <property type="entry name" value="NUDIX_hydrolase-like_dom_sf"/>
</dbReference>
<dbReference type="SUPFAM" id="SSF55811">
    <property type="entry name" value="Nudix"/>
    <property type="match status" value="1"/>
</dbReference>